<comment type="caution">
    <text evidence="1">The sequence shown here is derived from an EMBL/GenBank/DDBJ whole genome shotgun (WGS) entry which is preliminary data.</text>
</comment>
<organism evidence="1 2">
    <name type="scientific">Panicum miliaceum</name>
    <name type="common">Proso millet</name>
    <name type="synonym">Broomcorn millet</name>
    <dbReference type="NCBI Taxonomy" id="4540"/>
    <lineage>
        <taxon>Eukaryota</taxon>
        <taxon>Viridiplantae</taxon>
        <taxon>Streptophyta</taxon>
        <taxon>Embryophyta</taxon>
        <taxon>Tracheophyta</taxon>
        <taxon>Spermatophyta</taxon>
        <taxon>Magnoliopsida</taxon>
        <taxon>Liliopsida</taxon>
        <taxon>Poales</taxon>
        <taxon>Poaceae</taxon>
        <taxon>PACMAD clade</taxon>
        <taxon>Panicoideae</taxon>
        <taxon>Panicodae</taxon>
        <taxon>Paniceae</taxon>
        <taxon>Panicinae</taxon>
        <taxon>Panicum</taxon>
        <taxon>Panicum sect. Panicum</taxon>
    </lineage>
</organism>
<protein>
    <submittedName>
        <fullName evidence="1">Pentatricopeptide repeat-containing protein</fullName>
    </submittedName>
</protein>
<keyword evidence="2" id="KW-1185">Reference proteome</keyword>
<evidence type="ECO:0000313" key="1">
    <source>
        <dbReference type="EMBL" id="RLM98784.1"/>
    </source>
</evidence>
<dbReference type="AlphaFoldDB" id="A0A3L6RAA7"/>
<dbReference type="STRING" id="4540.A0A3L6RAA7"/>
<sequence length="183" mass="19551">MLFNIPYCNSQAPVAAVAAISSLRFSSSSPALIPPLPQPLVSPPPALPEENPFAALLASDPPPPEPLRLVLDTGDVHSALRGLPGLARQLFSWAEDTPRGFPRTASAFAAVLVPLRALPCLAPRPAPRPPPPPRVPPPIHSPLSRPKIPIEPPLTPVHQVLHRMPSSRCHARYPFDAVPTCLP</sequence>
<dbReference type="EMBL" id="PQIB02000009">
    <property type="protein sequence ID" value="RLM98784.1"/>
    <property type="molecule type" value="Genomic_DNA"/>
</dbReference>
<dbReference type="Proteomes" id="UP000275267">
    <property type="component" value="Unassembled WGS sequence"/>
</dbReference>
<accession>A0A3L6RAA7</accession>
<gene>
    <name evidence="1" type="ORF">C2845_PM06G13850</name>
</gene>
<evidence type="ECO:0000313" key="2">
    <source>
        <dbReference type="Proteomes" id="UP000275267"/>
    </source>
</evidence>
<name>A0A3L6RAA7_PANMI</name>
<reference evidence="2" key="1">
    <citation type="journal article" date="2019" name="Nat. Commun.">
        <title>The genome of broomcorn millet.</title>
        <authorList>
            <person name="Zou C."/>
            <person name="Miki D."/>
            <person name="Li D."/>
            <person name="Tang Q."/>
            <person name="Xiao L."/>
            <person name="Rajput S."/>
            <person name="Deng P."/>
            <person name="Jia W."/>
            <person name="Huang R."/>
            <person name="Zhang M."/>
            <person name="Sun Y."/>
            <person name="Hu J."/>
            <person name="Fu X."/>
            <person name="Schnable P.S."/>
            <person name="Li F."/>
            <person name="Zhang H."/>
            <person name="Feng B."/>
            <person name="Zhu X."/>
            <person name="Liu R."/>
            <person name="Schnable J.C."/>
            <person name="Zhu J.-K."/>
            <person name="Zhang H."/>
        </authorList>
    </citation>
    <scope>NUCLEOTIDE SEQUENCE [LARGE SCALE GENOMIC DNA]</scope>
</reference>
<proteinExistence type="predicted"/>